<protein>
    <submittedName>
        <fullName evidence="5">Phosphoesterase</fullName>
    </submittedName>
</protein>
<dbReference type="AlphaFoldDB" id="A0A2K8KUF6"/>
<gene>
    <name evidence="5" type="ORF">REIFOR_02350</name>
</gene>
<name>A0A2K8KUF6_9GAMM</name>
<feature type="domain" description="Calcineurin-like phosphoesterase" evidence="4">
    <location>
        <begin position="69"/>
        <end position="233"/>
    </location>
</feature>
<dbReference type="KEGG" id="rfo:REIFOR_02350"/>
<dbReference type="Pfam" id="PF00149">
    <property type="entry name" value="Metallophos"/>
    <property type="match status" value="1"/>
</dbReference>
<keyword evidence="3" id="KW-1133">Transmembrane helix</keyword>
<evidence type="ECO:0000259" key="4">
    <source>
        <dbReference type="Pfam" id="PF00149"/>
    </source>
</evidence>
<dbReference type="PANTHER" id="PTHR31302">
    <property type="entry name" value="TRANSMEMBRANE PROTEIN WITH METALLOPHOSPHOESTERASE DOMAIN-RELATED"/>
    <property type="match status" value="1"/>
</dbReference>
<keyword evidence="1" id="KW-0479">Metal-binding</keyword>
<organism evidence="5 6">
    <name type="scientific">Reinekea forsetii</name>
    <dbReference type="NCBI Taxonomy" id="1336806"/>
    <lineage>
        <taxon>Bacteria</taxon>
        <taxon>Pseudomonadati</taxon>
        <taxon>Pseudomonadota</taxon>
        <taxon>Gammaproteobacteria</taxon>
        <taxon>Oceanospirillales</taxon>
        <taxon>Saccharospirillaceae</taxon>
        <taxon>Reinekea</taxon>
    </lineage>
</organism>
<dbReference type="Proteomes" id="UP000229757">
    <property type="component" value="Chromosome"/>
</dbReference>
<evidence type="ECO:0000313" key="6">
    <source>
        <dbReference type="Proteomes" id="UP000229757"/>
    </source>
</evidence>
<dbReference type="SUPFAM" id="SSF56300">
    <property type="entry name" value="Metallo-dependent phosphatases"/>
    <property type="match status" value="1"/>
</dbReference>
<dbReference type="GO" id="GO:0008758">
    <property type="term" value="F:UDP-2,3-diacylglucosamine hydrolase activity"/>
    <property type="evidence" value="ECO:0007669"/>
    <property type="project" value="TreeGrafter"/>
</dbReference>
<keyword evidence="2" id="KW-0378">Hydrolase</keyword>
<evidence type="ECO:0000256" key="2">
    <source>
        <dbReference type="ARBA" id="ARBA00022801"/>
    </source>
</evidence>
<reference evidence="5 6" key="1">
    <citation type="journal article" date="2017" name="Environ. Microbiol.">
        <title>Genomic and physiological analyses of 'Reinekea forsetii' reveal a versatile opportunistic lifestyle during spring algae blooms.</title>
        <authorList>
            <person name="Avci B."/>
            <person name="Hahnke R.L."/>
            <person name="Chafee M."/>
            <person name="Fischer T."/>
            <person name="Gruber-Vodicka H."/>
            <person name="Tegetmeyer H.E."/>
            <person name="Harder J."/>
            <person name="Fuchs B.M."/>
            <person name="Amann R.I."/>
            <person name="Teeling H."/>
        </authorList>
    </citation>
    <scope>NUCLEOTIDE SEQUENCE [LARGE SCALE GENOMIC DNA]</scope>
    <source>
        <strain evidence="5 6">Hel1_31_D35</strain>
    </source>
</reference>
<keyword evidence="3" id="KW-0472">Membrane</keyword>
<dbReference type="EMBL" id="CP011797">
    <property type="protein sequence ID" value="ATX77481.1"/>
    <property type="molecule type" value="Genomic_DNA"/>
</dbReference>
<evidence type="ECO:0000256" key="3">
    <source>
        <dbReference type="SAM" id="Phobius"/>
    </source>
</evidence>
<dbReference type="InterPro" id="IPR004843">
    <property type="entry name" value="Calcineurin-like_PHP"/>
</dbReference>
<dbReference type="InterPro" id="IPR051158">
    <property type="entry name" value="Metallophosphoesterase_sf"/>
</dbReference>
<keyword evidence="6" id="KW-1185">Reference proteome</keyword>
<dbReference type="Gene3D" id="3.60.21.10">
    <property type="match status" value="1"/>
</dbReference>
<evidence type="ECO:0000313" key="5">
    <source>
        <dbReference type="EMBL" id="ATX77481.1"/>
    </source>
</evidence>
<dbReference type="InterPro" id="IPR029052">
    <property type="entry name" value="Metallo-depent_PP-like"/>
</dbReference>
<sequence length="295" mass="32884">MLNIACGTSMTEYRQILKRWEMKKILGWIFACTLVSAYFFVSISGNLTTERNRVAISLSDTNLGSSSLSIAVIGDIHLPEGPAPLLKLQNLMRDIKATQPDLVVFVGDYTASPRAIVDMSSHRENIINAMKLIDPLPRAVVLGNYESWSDPERWLYEFNRLDVDVMENQTRLVRTANGPVCIRGLGDKFTNRYKYVDYPAECQGLPQLTITHDPAGAFDKHMTGLVLAGHTHCGQVSLPLVGPLWVPSEAPSLAHCGFYQDKQRSVFVTSGVGTSILPVRFGAQSQWDELNIRWN</sequence>
<dbReference type="GO" id="GO:0046872">
    <property type="term" value="F:metal ion binding"/>
    <property type="evidence" value="ECO:0007669"/>
    <property type="project" value="UniProtKB-KW"/>
</dbReference>
<keyword evidence="3" id="KW-0812">Transmembrane</keyword>
<dbReference type="GO" id="GO:0009245">
    <property type="term" value="P:lipid A biosynthetic process"/>
    <property type="evidence" value="ECO:0007669"/>
    <property type="project" value="TreeGrafter"/>
</dbReference>
<proteinExistence type="predicted"/>
<dbReference type="RefSeq" id="WP_227003671.1">
    <property type="nucleotide sequence ID" value="NZ_CP011797.1"/>
</dbReference>
<evidence type="ECO:0000256" key="1">
    <source>
        <dbReference type="ARBA" id="ARBA00022723"/>
    </source>
</evidence>
<dbReference type="GO" id="GO:0016020">
    <property type="term" value="C:membrane"/>
    <property type="evidence" value="ECO:0007669"/>
    <property type="project" value="GOC"/>
</dbReference>
<accession>A0A2K8KUF6</accession>
<dbReference type="PANTHER" id="PTHR31302:SF31">
    <property type="entry name" value="PHOSPHODIESTERASE YAEI"/>
    <property type="match status" value="1"/>
</dbReference>
<feature type="transmembrane region" description="Helical" evidence="3">
    <location>
        <begin position="25"/>
        <end position="43"/>
    </location>
</feature>